<feature type="region of interest" description="Disordered" evidence="8">
    <location>
        <begin position="935"/>
        <end position="975"/>
    </location>
</feature>
<feature type="compositionally biased region" description="Polar residues" evidence="8">
    <location>
        <begin position="233"/>
        <end position="249"/>
    </location>
</feature>
<protein>
    <recommendedName>
        <fullName evidence="9">C2H2-type domain-containing protein</fullName>
    </recommendedName>
</protein>
<dbReference type="SMART" id="SM00355">
    <property type="entry name" value="ZnF_C2H2"/>
    <property type="match status" value="2"/>
</dbReference>
<evidence type="ECO:0000313" key="10">
    <source>
        <dbReference type="EMBL" id="KAG9071791.1"/>
    </source>
</evidence>
<feature type="compositionally biased region" description="Polar residues" evidence="8">
    <location>
        <begin position="130"/>
        <end position="143"/>
    </location>
</feature>
<dbReference type="AlphaFoldDB" id="A0A9P7Y5M8"/>
<evidence type="ECO:0000256" key="5">
    <source>
        <dbReference type="ARBA" id="ARBA00022833"/>
    </source>
</evidence>
<keyword evidence="11" id="KW-1185">Reference proteome</keyword>
<feature type="region of interest" description="Disordered" evidence="8">
    <location>
        <begin position="600"/>
        <end position="620"/>
    </location>
</feature>
<evidence type="ECO:0000256" key="7">
    <source>
        <dbReference type="PROSITE-ProRule" id="PRU00042"/>
    </source>
</evidence>
<evidence type="ECO:0000256" key="3">
    <source>
        <dbReference type="ARBA" id="ARBA00022737"/>
    </source>
</evidence>
<feature type="compositionally biased region" description="Low complexity" evidence="8">
    <location>
        <begin position="811"/>
        <end position="823"/>
    </location>
</feature>
<feature type="region of interest" description="Disordered" evidence="8">
    <location>
        <begin position="336"/>
        <end position="418"/>
    </location>
</feature>
<dbReference type="OrthoDB" id="3437960at2759"/>
<evidence type="ECO:0000259" key="9">
    <source>
        <dbReference type="PROSITE" id="PS50157"/>
    </source>
</evidence>
<feature type="region of interest" description="Disordered" evidence="8">
    <location>
        <begin position="811"/>
        <end position="863"/>
    </location>
</feature>
<feature type="region of interest" description="Disordered" evidence="8">
    <location>
        <begin position="130"/>
        <end position="178"/>
    </location>
</feature>
<dbReference type="InterPro" id="IPR050331">
    <property type="entry name" value="Zinc_finger"/>
</dbReference>
<dbReference type="Gene3D" id="3.30.160.60">
    <property type="entry name" value="Classic Zinc Finger"/>
    <property type="match status" value="1"/>
</dbReference>
<reference evidence="10" key="1">
    <citation type="submission" date="2021-06" db="EMBL/GenBank/DDBJ databases">
        <title>Genome Sequence of Mortierella hyaline Strain SCG-10, a Cold-Adapted, Nitrate-Reducing Fungus Isolated from Soil in Minnesota, USA.</title>
        <authorList>
            <person name="Aldossari N."/>
        </authorList>
    </citation>
    <scope>NUCLEOTIDE SEQUENCE</scope>
    <source>
        <strain evidence="10">SCG-10</strain>
    </source>
</reference>
<dbReference type="PANTHER" id="PTHR16515">
    <property type="entry name" value="PR DOMAIN ZINC FINGER PROTEIN"/>
    <property type="match status" value="1"/>
</dbReference>
<keyword evidence="5" id="KW-0862">Zinc</keyword>
<evidence type="ECO:0000256" key="4">
    <source>
        <dbReference type="ARBA" id="ARBA00022771"/>
    </source>
</evidence>
<dbReference type="InterPro" id="IPR036236">
    <property type="entry name" value="Znf_C2H2_sf"/>
</dbReference>
<feature type="compositionally biased region" description="Low complexity" evidence="8">
    <location>
        <begin position="935"/>
        <end position="951"/>
    </location>
</feature>
<dbReference type="GO" id="GO:0010468">
    <property type="term" value="P:regulation of gene expression"/>
    <property type="evidence" value="ECO:0007669"/>
    <property type="project" value="TreeGrafter"/>
</dbReference>
<comment type="subcellular location">
    <subcellularLocation>
        <location evidence="1">Nucleus</location>
    </subcellularLocation>
</comment>
<dbReference type="PANTHER" id="PTHR16515:SF66">
    <property type="entry name" value="C2H2-TYPE DOMAIN-CONTAINING PROTEIN"/>
    <property type="match status" value="1"/>
</dbReference>
<organism evidence="10 11">
    <name type="scientific">Linnemannia hyalina</name>
    <dbReference type="NCBI Taxonomy" id="64524"/>
    <lineage>
        <taxon>Eukaryota</taxon>
        <taxon>Fungi</taxon>
        <taxon>Fungi incertae sedis</taxon>
        <taxon>Mucoromycota</taxon>
        <taxon>Mortierellomycotina</taxon>
        <taxon>Mortierellomycetes</taxon>
        <taxon>Mortierellales</taxon>
        <taxon>Mortierellaceae</taxon>
        <taxon>Linnemannia</taxon>
    </lineage>
</organism>
<feature type="compositionally biased region" description="Low complexity" evidence="8">
    <location>
        <begin position="853"/>
        <end position="863"/>
    </location>
</feature>
<dbReference type="GO" id="GO:0008270">
    <property type="term" value="F:zinc ion binding"/>
    <property type="evidence" value="ECO:0007669"/>
    <property type="project" value="UniProtKB-KW"/>
</dbReference>
<feature type="region of interest" description="Disordered" evidence="8">
    <location>
        <begin position="202"/>
        <end position="258"/>
    </location>
</feature>
<sequence>MLQQRIFQQQQGFPLPLSISFDQHQQSQKMDGPPPLKRSRLMTMSHSGSSPLTPLSADSPIFGMNNTAFSQPLYMDPQHYHHHQQQQHQQAIASAAATTVQSMTPDQFAGNDFEWMTAAAVASELSSNGGLVTPGSTPQSRSVTASGASSLPSPSMSSATTSTMSSSASSTATATTSMPVSVVVPSNITSSPVMHLTSSSSSISVSTSDKHPLESSSTTASPEMSEATIASEDPTSLRSQRTTRGSAQLPTPIHPLSTELHHPHAVVPSQNFHTFSQHHHALGTPTSAAAPTPPLPLPSSHHHQFQQQQQQQQEDFNGLGLGLGLNLAFYDFMPMSQQQPSTSSTSAPLTPNPSTTATSNNTIPSPIPKAVMAHLRSSSNNSSPVTSHLPHPHPLGPPVLRSNGDSPSSASSPSMMDLTGMASGLEAVVASNSIFGRQSSLPHIHNSRIIKSMSSSTASSSASSSGIMTHSSKFASRGSFSASSVQTSPELEAASHNVGDMDYEDGTGTSGAGEDDDQNTNEEDNEENSDEDDDDDPENNRPAVCPHCLKEFQSKGLLRSHIVSHSSDRPFVCRDCSDKSYKRNHDLLRHRREKHNVEGAVIPPRGSGRHSHSGASGSASKRASALAGLGMGGDLMMGGGLVGFVGSMRSRNHRRSCSSAILGSGLGTRSSTTPYSMGHGHVHHHHPGMGLSEQYPSAVTVISQQHQHQQQQQNKIPSPHDLMFASSSSNAAASGMMYLNTDSLLSAVSGGNNNRSLPARSSPMDPFGGGTGLEFPHLSSMGPPLPLPSQKHQLYLQQQSQPLSQVFGHHQFTHQQPQTQTQQVRHNNSRRASQQHQLSQVPPPLQQYHHSQHQNSLHPLQHPHPLSLQFQQQQQQQQNAMLHQAPRLASQQLPSLDMNLGLSLGLGPLEMSSSTSGNTLAEQQRRASAVSLSSATSSSISLSSTTASSVAETPLHRKRRLSDSDITVTNSGTTPTVVTMAMMTSSSTPSTPSIASAPQVNSDGSVITTSSAEYIRDRTVSSPASVLMSQQSPFIPLINQAW</sequence>
<dbReference type="SUPFAM" id="SSF57667">
    <property type="entry name" value="beta-beta-alpha zinc fingers"/>
    <property type="match status" value="1"/>
</dbReference>
<proteinExistence type="predicted"/>
<feature type="region of interest" description="Disordered" evidence="8">
    <location>
        <begin position="495"/>
        <end position="544"/>
    </location>
</feature>
<feature type="compositionally biased region" description="Low complexity" evidence="8">
    <location>
        <begin position="776"/>
        <end position="796"/>
    </location>
</feature>
<keyword evidence="6" id="KW-0539">Nucleus</keyword>
<feature type="compositionally biased region" description="Low complexity" evidence="8">
    <location>
        <begin position="336"/>
        <end position="364"/>
    </location>
</feature>
<feature type="compositionally biased region" description="Acidic residues" evidence="8">
    <location>
        <begin position="513"/>
        <end position="537"/>
    </location>
</feature>
<feature type="compositionally biased region" description="Low complexity" evidence="8">
    <location>
        <begin position="144"/>
        <end position="178"/>
    </location>
</feature>
<name>A0A9P7Y5M8_9FUNG</name>
<dbReference type="InterPro" id="IPR013087">
    <property type="entry name" value="Znf_C2H2_type"/>
</dbReference>
<dbReference type="PROSITE" id="PS50157">
    <property type="entry name" value="ZINC_FINGER_C2H2_2"/>
    <property type="match status" value="1"/>
</dbReference>
<dbReference type="PROSITE" id="PS00028">
    <property type="entry name" value="ZINC_FINGER_C2H2_1"/>
    <property type="match status" value="1"/>
</dbReference>
<keyword evidence="2" id="KW-0479">Metal-binding</keyword>
<gene>
    <name evidence="10" type="ORF">KI688_006007</name>
</gene>
<evidence type="ECO:0000256" key="8">
    <source>
        <dbReference type="SAM" id="MobiDB-lite"/>
    </source>
</evidence>
<feature type="region of interest" description="Disordered" evidence="8">
    <location>
        <begin position="280"/>
        <end position="314"/>
    </location>
</feature>
<dbReference type="EMBL" id="JAHRHY010000002">
    <property type="protein sequence ID" value="KAG9071791.1"/>
    <property type="molecule type" value="Genomic_DNA"/>
</dbReference>
<evidence type="ECO:0000256" key="6">
    <source>
        <dbReference type="ARBA" id="ARBA00023242"/>
    </source>
</evidence>
<comment type="caution">
    <text evidence="10">The sequence shown here is derived from an EMBL/GenBank/DDBJ whole genome shotgun (WGS) entry which is preliminary data.</text>
</comment>
<keyword evidence="3" id="KW-0677">Repeat</keyword>
<accession>A0A9P7Y5M8</accession>
<feature type="compositionally biased region" description="Polar residues" evidence="8">
    <location>
        <begin position="824"/>
        <end position="840"/>
    </location>
</feature>
<feature type="domain" description="C2H2-type" evidence="9">
    <location>
        <begin position="543"/>
        <end position="570"/>
    </location>
</feature>
<evidence type="ECO:0000256" key="1">
    <source>
        <dbReference type="ARBA" id="ARBA00004123"/>
    </source>
</evidence>
<evidence type="ECO:0000256" key="2">
    <source>
        <dbReference type="ARBA" id="ARBA00022723"/>
    </source>
</evidence>
<keyword evidence="4 7" id="KW-0863">Zinc-finger</keyword>
<dbReference type="GO" id="GO:0005634">
    <property type="term" value="C:nucleus"/>
    <property type="evidence" value="ECO:0007669"/>
    <property type="project" value="UniProtKB-SubCell"/>
</dbReference>
<evidence type="ECO:0000313" key="11">
    <source>
        <dbReference type="Proteomes" id="UP000707451"/>
    </source>
</evidence>
<feature type="region of interest" description="Disordered" evidence="8">
    <location>
        <begin position="755"/>
        <end position="796"/>
    </location>
</feature>
<dbReference type="Proteomes" id="UP000707451">
    <property type="component" value="Unassembled WGS sequence"/>
</dbReference>